<protein>
    <recommendedName>
        <fullName evidence="3">OmpR/PhoB-type domain-containing protein</fullName>
    </recommendedName>
</protein>
<comment type="caution">
    <text evidence="1">The sequence shown here is derived from an EMBL/GenBank/DDBJ whole genome shotgun (WGS) entry which is preliminary data.</text>
</comment>
<evidence type="ECO:0008006" key="3">
    <source>
        <dbReference type="Google" id="ProtNLM"/>
    </source>
</evidence>
<gene>
    <name evidence="1" type="ORF">DWY88_09340</name>
</gene>
<proteinExistence type="predicted"/>
<evidence type="ECO:0000313" key="1">
    <source>
        <dbReference type="EMBL" id="RGQ67094.1"/>
    </source>
</evidence>
<reference evidence="1 2" key="1">
    <citation type="submission" date="2018-08" db="EMBL/GenBank/DDBJ databases">
        <title>A genome reference for cultivated species of the human gut microbiota.</title>
        <authorList>
            <person name="Zou Y."/>
            <person name="Xue W."/>
            <person name="Luo G."/>
        </authorList>
    </citation>
    <scope>NUCLEOTIDE SEQUENCE [LARGE SCALE GENOMIC DNA]</scope>
    <source>
        <strain evidence="1 2">AF27-4BH</strain>
    </source>
</reference>
<evidence type="ECO:0000313" key="2">
    <source>
        <dbReference type="Proteomes" id="UP000286137"/>
    </source>
</evidence>
<dbReference type="RefSeq" id="WP_118013732.1">
    <property type="nucleotide sequence ID" value="NZ_QRTJ01000016.1"/>
</dbReference>
<dbReference type="Proteomes" id="UP000286137">
    <property type="component" value="Unassembled WGS sequence"/>
</dbReference>
<organism evidence="1 2">
    <name type="scientific">Mediterraneibacter gnavus</name>
    <name type="common">Ruminococcus gnavus</name>
    <dbReference type="NCBI Taxonomy" id="33038"/>
    <lineage>
        <taxon>Bacteria</taxon>
        <taxon>Bacillati</taxon>
        <taxon>Bacillota</taxon>
        <taxon>Clostridia</taxon>
        <taxon>Lachnospirales</taxon>
        <taxon>Lachnospiraceae</taxon>
        <taxon>Mediterraneibacter</taxon>
    </lineage>
</organism>
<name>A0A412C1S3_MEDGN</name>
<dbReference type="EMBL" id="QRTJ01000016">
    <property type="protein sequence ID" value="RGQ67094.1"/>
    <property type="molecule type" value="Genomic_DNA"/>
</dbReference>
<dbReference type="AlphaFoldDB" id="A0A412C1S3"/>
<sequence length="137" mass="16229">MGELLYFKNCEERKKAEELLKKCWPEVSFVVMRLDMQNIIEEERIHFGKWDIEFGEKRMIFDGTEIVITDLQWDILQLLMSDSELSFSIKEIAYATNIEVHEAKICIEELLKTIQEQTGSAIVQKKEERYSFVEITD</sequence>
<accession>A0A412C1S3</accession>